<feature type="compositionally biased region" description="Low complexity" evidence="1">
    <location>
        <begin position="200"/>
        <end position="210"/>
    </location>
</feature>
<evidence type="ECO:0000256" key="1">
    <source>
        <dbReference type="SAM" id="MobiDB-lite"/>
    </source>
</evidence>
<gene>
    <name evidence="3" type="ORF">PHJA_000620700</name>
</gene>
<dbReference type="AlphaFoldDB" id="A0A830BI27"/>
<evidence type="ECO:0000313" key="4">
    <source>
        <dbReference type="Proteomes" id="UP000653305"/>
    </source>
</evidence>
<dbReference type="Pfam" id="PF23551">
    <property type="entry name" value="Zn_ribbon_20"/>
    <property type="match status" value="1"/>
</dbReference>
<dbReference type="InterPro" id="IPR018253">
    <property type="entry name" value="DnaJ_domain_CS"/>
</dbReference>
<dbReference type="PROSITE" id="PS50076">
    <property type="entry name" value="DNAJ_2"/>
    <property type="match status" value="1"/>
</dbReference>
<dbReference type="EMBL" id="BMAC01000093">
    <property type="protein sequence ID" value="GFP84768.1"/>
    <property type="molecule type" value="Genomic_DNA"/>
</dbReference>
<dbReference type="SMART" id="SM00271">
    <property type="entry name" value="DnaJ"/>
    <property type="match status" value="1"/>
</dbReference>
<dbReference type="Gene3D" id="1.10.287.110">
    <property type="entry name" value="DnaJ domain"/>
    <property type="match status" value="1"/>
</dbReference>
<sequence length="266" mass="28679">MECNKDEALRAKSIAESKLEQKDFAGSKIFALKAQNLYPGLDGISPMLTMLDVYISAEKKIGGLTDWYGVLGVGLSADDDAIKKQYRKLALMLHPDKNNSGGAEGAFKLISEAWSLLSDKAQRSMYNQTMGFNFKGFQHGPGPLMAQTAGPGSSTHATWAHAGGPSPCTAPRPGASTESPLSKSTKRKPPAPKTQKKSAKSSPAGPSKVAPAPPVQTAETFWTICGECRIQYEYHKKYRCTTLLCPTCRTPFVAAEIPRPVTKSKL</sequence>
<comment type="caution">
    <text evidence="3">The sequence shown here is derived from an EMBL/GenBank/DDBJ whole genome shotgun (WGS) entry which is preliminary data.</text>
</comment>
<organism evidence="3 4">
    <name type="scientific">Phtheirospermum japonicum</name>
    <dbReference type="NCBI Taxonomy" id="374723"/>
    <lineage>
        <taxon>Eukaryota</taxon>
        <taxon>Viridiplantae</taxon>
        <taxon>Streptophyta</taxon>
        <taxon>Embryophyta</taxon>
        <taxon>Tracheophyta</taxon>
        <taxon>Spermatophyta</taxon>
        <taxon>Magnoliopsida</taxon>
        <taxon>eudicotyledons</taxon>
        <taxon>Gunneridae</taxon>
        <taxon>Pentapetalae</taxon>
        <taxon>asterids</taxon>
        <taxon>lamiids</taxon>
        <taxon>Lamiales</taxon>
        <taxon>Orobanchaceae</taxon>
        <taxon>Orobanchaceae incertae sedis</taxon>
        <taxon>Phtheirospermum</taxon>
    </lineage>
</organism>
<evidence type="ECO:0000313" key="3">
    <source>
        <dbReference type="EMBL" id="GFP84768.1"/>
    </source>
</evidence>
<evidence type="ECO:0000259" key="2">
    <source>
        <dbReference type="PROSITE" id="PS50076"/>
    </source>
</evidence>
<feature type="compositionally biased region" description="Basic residues" evidence="1">
    <location>
        <begin position="184"/>
        <end position="199"/>
    </location>
</feature>
<accession>A0A830BI27</accession>
<dbReference type="OrthoDB" id="10250354at2759"/>
<dbReference type="CDD" id="cd06257">
    <property type="entry name" value="DnaJ"/>
    <property type="match status" value="1"/>
</dbReference>
<feature type="region of interest" description="Disordered" evidence="1">
    <location>
        <begin position="143"/>
        <end position="213"/>
    </location>
</feature>
<name>A0A830BI27_9LAMI</name>
<feature type="domain" description="J" evidence="2">
    <location>
        <begin position="66"/>
        <end position="130"/>
    </location>
</feature>
<dbReference type="PANTHER" id="PTHR44137">
    <property type="entry name" value="BNAC03G44070D PROTEIN"/>
    <property type="match status" value="1"/>
</dbReference>
<dbReference type="PRINTS" id="PR00625">
    <property type="entry name" value="JDOMAIN"/>
</dbReference>
<dbReference type="InterPro" id="IPR056988">
    <property type="entry name" value="Zn_ribbon_pln"/>
</dbReference>
<dbReference type="InterPro" id="IPR036869">
    <property type="entry name" value="J_dom_sf"/>
</dbReference>
<reference evidence="3" key="1">
    <citation type="submission" date="2020-07" db="EMBL/GenBank/DDBJ databases">
        <title>Ethylene signaling mediates host invasion by parasitic plants.</title>
        <authorList>
            <person name="Yoshida S."/>
        </authorList>
    </citation>
    <scope>NUCLEOTIDE SEQUENCE</scope>
    <source>
        <strain evidence="3">Okayama</strain>
    </source>
</reference>
<keyword evidence="4" id="KW-1185">Reference proteome</keyword>
<dbReference type="SUPFAM" id="SSF46565">
    <property type="entry name" value="Chaperone J-domain"/>
    <property type="match status" value="1"/>
</dbReference>
<dbReference type="PANTHER" id="PTHR44137:SF32">
    <property type="entry name" value="DNAJ HEAT SHOCK AMINO-TERMINAL DOMAIN PROTEIN"/>
    <property type="match status" value="1"/>
</dbReference>
<dbReference type="InterPro" id="IPR001623">
    <property type="entry name" value="DnaJ_domain"/>
</dbReference>
<proteinExistence type="predicted"/>
<protein>
    <submittedName>
        <fullName evidence="3">Dnaj homolog subfamily b member 12</fullName>
    </submittedName>
</protein>
<dbReference type="PROSITE" id="PS00636">
    <property type="entry name" value="DNAJ_1"/>
    <property type="match status" value="1"/>
</dbReference>
<dbReference type="Pfam" id="PF00226">
    <property type="entry name" value="DnaJ"/>
    <property type="match status" value="1"/>
</dbReference>
<dbReference type="Proteomes" id="UP000653305">
    <property type="component" value="Unassembled WGS sequence"/>
</dbReference>